<comment type="caution">
    <text evidence="1">The sequence shown here is derived from an EMBL/GenBank/DDBJ whole genome shotgun (WGS) entry which is preliminary data.</text>
</comment>
<proteinExistence type="predicted"/>
<evidence type="ECO:0000313" key="1">
    <source>
        <dbReference type="EMBL" id="KAG0432643.1"/>
    </source>
</evidence>
<organism evidence="1 2">
    <name type="scientific">Ixodes persulcatus</name>
    <name type="common">Taiga tick</name>
    <dbReference type="NCBI Taxonomy" id="34615"/>
    <lineage>
        <taxon>Eukaryota</taxon>
        <taxon>Metazoa</taxon>
        <taxon>Ecdysozoa</taxon>
        <taxon>Arthropoda</taxon>
        <taxon>Chelicerata</taxon>
        <taxon>Arachnida</taxon>
        <taxon>Acari</taxon>
        <taxon>Parasitiformes</taxon>
        <taxon>Ixodida</taxon>
        <taxon>Ixodoidea</taxon>
        <taxon>Ixodidae</taxon>
        <taxon>Ixodinae</taxon>
        <taxon>Ixodes</taxon>
    </lineage>
</organism>
<keyword evidence="2" id="KW-1185">Reference proteome</keyword>
<protein>
    <submittedName>
        <fullName evidence="1">Uncharacterized protein</fullName>
    </submittedName>
</protein>
<name>A0AC60QER9_IXOPE</name>
<dbReference type="Proteomes" id="UP000805193">
    <property type="component" value="Unassembled WGS sequence"/>
</dbReference>
<accession>A0AC60QER9</accession>
<dbReference type="EMBL" id="JABSTQ010009129">
    <property type="protein sequence ID" value="KAG0432643.1"/>
    <property type="molecule type" value="Genomic_DNA"/>
</dbReference>
<evidence type="ECO:0000313" key="2">
    <source>
        <dbReference type="Proteomes" id="UP000805193"/>
    </source>
</evidence>
<sequence length="897" mass="99014">MSDRLPDGTYTDANPYGVKELIQVGGQNPNTATKRVLAYLPTDKLGPNLCGRDLIQAFQLEGVPIYKMNTDPERPSAVSIAEAVREEVHRALLAEVPVAVAPEQPVLTYAAASKRNPPVTGHYQPAPRREAPAPQYAPRPEQRGARKTDVWRTADRRPLCYHCGEADHIYRRCPYRQLGLRGFAPNDPRPRLGERPRDIEDYLRRSSSPESSPRREPALDCKDPACSQSSSTPSAAELVDMDSESSTGEWNLVTRKRTKRTCSWSSTETVRYNDRLNLIAVEVLNEQAAQALLKTTDLCRVPVRPYLALSGPTTVGVIRDVDMDTTEEQLEHNLRSENRIADIRRLGKSRERPLQCHNCGGFGHKKVSCMRAMACKRCGEQHEATDAMCQSPTLRCVNCKGDHEATSHACPKWIKERKILTYSKTNSIGFRAARSALEGQKASRSGEEDAQPEILSQHAKQLSKSRAVIYAPVAGGTHSLPPNTEEAHGSAGNGALAAATSEPPNQTSKQLPQTRQRSSTQEGDAEDKSASSGEAPGWTGLTYEQPDGRHNEGRFTPTPHGTGLATTESTLNSGDTPRHFSGGNGDRTAHRLVVQVEAGALGRSLKPSPARRLEERALRNIARMSSLPPADTIRKHLFARPNSHLGRQARRFDFEVGAPSEFILPQPPHSTRPPLEIHATFPIPQRKANVPGFVARSIALERIDEVVASEAAAVEDMGWCLALQWIPSLVGIPGNERVDQLAAKAHDDPVPTFLLDRFNEAHRFIREILTERHPHPGVAAGRPPPVVPRKLPKAETSLLHRLRAGCPYTAMRLHMMRRKADPNCPTCGDPEDTEHALLVCSTHQEARRTLFHHYTLSGLPYGTITELLNPRGTRGTAEKAFRALLRFLRDTGLANRL</sequence>
<reference evidence="1 2" key="1">
    <citation type="journal article" date="2020" name="Cell">
        <title>Large-Scale Comparative Analyses of Tick Genomes Elucidate Their Genetic Diversity and Vector Capacities.</title>
        <authorList>
            <consortium name="Tick Genome and Microbiome Consortium (TIGMIC)"/>
            <person name="Jia N."/>
            <person name="Wang J."/>
            <person name="Shi W."/>
            <person name="Du L."/>
            <person name="Sun Y."/>
            <person name="Zhan W."/>
            <person name="Jiang J.F."/>
            <person name="Wang Q."/>
            <person name="Zhang B."/>
            <person name="Ji P."/>
            <person name="Bell-Sakyi L."/>
            <person name="Cui X.M."/>
            <person name="Yuan T.T."/>
            <person name="Jiang B.G."/>
            <person name="Yang W.F."/>
            <person name="Lam T.T."/>
            <person name="Chang Q.C."/>
            <person name="Ding S.J."/>
            <person name="Wang X.J."/>
            <person name="Zhu J.G."/>
            <person name="Ruan X.D."/>
            <person name="Zhao L."/>
            <person name="Wei J.T."/>
            <person name="Ye R.Z."/>
            <person name="Que T.C."/>
            <person name="Du C.H."/>
            <person name="Zhou Y.H."/>
            <person name="Cheng J.X."/>
            <person name="Dai P.F."/>
            <person name="Guo W.B."/>
            <person name="Han X.H."/>
            <person name="Huang E.J."/>
            <person name="Li L.F."/>
            <person name="Wei W."/>
            <person name="Gao Y.C."/>
            <person name="Liu J.Z."/>
            <person name="Shao H.Z."/>
            <person name="Wang X."/>
            <person name="Wang C.C."/>
            <person name="Yang T.C."/>
            <person name="Huo Q.B."/>
            <person name="Li W."/>
            <person name="Chen H.Y."/>
            <person name="Chen S.E."/>
            <person name="Zhou L.G."/>
            <person name="Ni X.B."/>
            <person name="Tian J.H."/>
            <person name="Sheng Y."/>
            <person name="Liu T."/>
            <person name="Pan Y.S."/>
            <person name="Xia L.Y."/>
            <person name="Li J."/>
            <person name="Zhao F."/>
            <person name="Cao W.C."/>
        </authorList>
    </citation>
    <scope>NUCLEOTIDE SEQUENCE [LARGE SCALE GENOMIC DNA]</scope>
    <source>
        <strain evidence="1">Iper-2018</strain>
    </source>
</reference>
<gene>
    <name evidence="1" type="ORF">HPB47_020653</name>
</gene>